<feature type="compositionally biased region" description="Polar residues" evidence="1">
    <location>
        <begin position="132"/>
        <end position="146"/>
    </location>
</feature>
<evidence type="ECO:0000256" key="1">
    <source>
        <dbReference type="SAM" id="MobiDB-lite"/>
    </source>
</evidence>
<feature type="region of interest" description="Disordered" evidence="1">
    <location>
        <begin position="128"/>
        <end position="152"/>
    </location>
</feature>
<reference evidence="2" key="1">
    <citation type="submission" date="2020-02" db="EMBL/GenBank/DDBJ databases">
        <authorList>
            <person name="Palmer J.M."/>
        </authorList>
    </citation>
    <scope>NUCLEOTIDE SEQUENCE</scope>
    <source>
        <strain evidence="2">EPUS1.4</strain>
        <tissue evidence="2">Thallus</tissue>
    </source>
</reference>
<feature type="region of interest" description="Disordered" evidence="1">
    <location>
        <begin position="1"/>
        <end position="95"/>
    </location>
</feature>
<comment type="caution">
    <text evidence="2">The sequence shown here is derived from an EMBL/GenBank/DDBJ whole genome shotgun (WGS) entry which is preliminary data.</text>
</comment>
<evidence type="ECO:0000313" key="3">
    <source>
        <dbReference type="Proteomes" id="UP000606974"/>
    </source>
</evidence>
<organism evidence="2 3">
    <name type="scientific">Endocarpon pusillum</name>
    <dbReference type="NCBI Taxonomy" id="364733"/>
    <lineage>
        <taxon>Eukaryota</taxon>
        <taxon>Fungi</taxon>
        <taxon>Dikarya</taxon>
        <taxon>Ascomycota</taxon>
        <taxon>Pezizomycotina</taxon>
        <taxon>Eurotiomycetes</taxon>
        <taxon>Chaetothyriomycetidae</taxon>
        <taxon>Verrucariales</taxon>
        <taxon>Verrucariaceae</taxon>
        <taxon>Endocarpon</taxon>
    </lineage>
</organism>
<protein>
    <submittedName>
        <fullName evidence="2">Uncharacterized protein</fullName>
    </submittedName>
</protein>
<name>A0A8H7AI73_9EURO</name>
<proteinExistence type="predicted"/>
<keyword evidence="3" id="KW-1185">Reference proteome</keyword>
<dbReference type="EMBL" id="JAACFV010000068">
    <property type="protein sequence ID" value="KAF7507472.1"/>
    <property type="molecule type" value="Genomic_DNA"/>
</dbReference>
<dbReference type="AlphaFoldDB" id="A0A8H7AI73"/>
<dbReference type="PANTHER" id="PTHR35587:SF6">
    <property type="entry name" value="BZIP DOMAIN-CONTAINING PROTEIN"/>
    <property type="match status" value="1"/>
</dbReference>
<evidence type="ECO:0000313" key="2">
    <source>
        <dbReference type="EMBL" id="KAF7507472.1"/>
    </source>
</evidence>
<accession>A0A8H7AI73</accession>
<feature type="compositionally biased region" description="Low complexity" evidence="1">
    <location>
        <begin position="55"/>
        <end position="68"/>
    </location>
</feature>
<gene>
    <name evidence="2" type="ORF">GJ744_010403</name>
</gene>
<dbReference type="Proteomes" id="UP000606974">
    <property type="component" value="Unassembled WGS sequence"/>
</dbReference>
<feature type="compositionally biased region" description="Basic residues" evidence="1">
    <location>
        <begin position="44"/>
        <end position="54"/>
    </location>
</feature>
<dbReference type="PANTHER" id="PTHR35587">
    <property type="entry name" value="EXPRESSED PROTEIN"/>
    <property type="match status" value="1"/>
</dbReference>
<sequence length="225" mass="25157">MSDREEPSQQPTPSKTPKRPQAPERTDSEQSMEDPGYQSGRSRSQSRRRRRQNQRQRAQQQQQLQRQDGGSGRGAQAQSMAKIDEEQGNEAESQAQNTMQMFERIGPDSTSMDGPVTYARAMRGEIPMREGNPNQALRTAPNQSVDAKSGGKDIMDEEGLKLRLELNLDIEIELKASIHGDLTLALFGADGAFKQGRPPRATANWRNWAAQRFQDAKISSYGGLR</sequence>
<dbReference type="OrthoDB" id="2873061at2759"/>